<dbReference type="GO" id="GO:0016491">
    <property type="term" value="F:oxidoreductase activity"/>
    <property type="evidence" value="ECO:0007669"/>
    <property type="project" value="InterPro"/>
</dbReference>
<name>A0A8K0T8R9_9PEZI</name>
<dbReference type="Pfam" id="PF04116">
    <property type="entry name" value="FA_hydroxylase"/>
    <property type="match status" value="1"/>
</dbReference>
<dbReference type="GO" id="GO:0005506">
    <property type="term" value="F:iron ion binding"/>
    <property type="evidence" value="ECO:0007669"/>
    <property type="project" value="InterPro"/>
</dbReference>
<dbReference type="OrthoDB" id="6354873at2759"/>
<evidence type="ECO:0000313" key="9">
    <source>
        <dbReference type="Proteomes" id="UP000813385"/>
    </source>
</evidence>
<comment type="caution">
    <text evidence="8">The sequence shown here is derived from an EMBL/GenBank/DDBJ whole genome shotgun (WGS) entry which is preliminary data.</text>
</comment>
<protein>
    <submittedName>
        <fullName evidence="8">C-5 sterol desaturase</fullName>
    </submittedName>
</protein>
<evidence type="ECO:0000313" key="8">
    <source>
        <dbReference type="EMBL" id="KAH7349515.1"/>
    </source>
</evidence>
<dbReference type="AlphaFoldDB" id="A0A8K0T8R9"/>
<keyword evidence="9" id="KW-1185">Reference proteome</keyword>
<feature type="region of interest" description="Disordered" evidence="5">
    <location>
        <begin position="328"/>
        <end position="348"/>
    </location>
</feature>
<dbReference type="GO" id="GO:0016020">
    <property type="term" value="C:membrane"/>
    <property type="evidence" value="ECO:0007669"/>
    <property type="project" value="UniProtKB-SubCell"/>
</dbReference>
<sequence>MDIVLEIWDTFLADHVFAKVFPAQAKPFDIIDGVLSNHTIAQASLPWQYTPATEYWTLEPPEAAYLTSVPRDNIWRQLASLYTITVVFGFLLYFIFASLSYWLIFDKQTLKHPKFLKNQMSLEMKQAVTSMPGMAVLTAPMFLLEVKGYCKFYERTEDGPGRWYDYAQFPFFILFTDICIYWVHRGLHHPLIYKRLHKPHHKWIMPTPFASHAFHPVDGFAQSFPYHIFPLLFPLHKFAFLGLFIFVNIWSILIHDGEYLANNPIINGSACHTAHHLYFNYNYGQYTTIWDRLGGSYRKPDEAWFDKDTKMAKKTWEAGVKEMERIQHEVEGDDDRSYSMNGADKKTK</sequence>
<evidence type="ECO:0000259" key="7">
    <source>
        <dbReference type="Pfam" id="PF04116"/>
    </source>
</evidence>
<evidence type="ECO:0000256" key="3">
    <source>
        <dbReference type="ARBA" id="ARBA00022989"/>
    </source>
</evidence>
<evidence type="ECO:0000256" key="2">
    <source>
        <dbReference type="ARBA" id="ARBA00022692"/>
    </source>
</evidence>
<dbReference type="InterPro" id="IPR006694">
    <property type="entry name" value="Fatty_acid_hydroxylase"/>
</dbReference>
<keyword evidence="3 6" id="KW-1133">Transmembrane helix</keyword>
<dbReference type="Proteomes" id="UP000813385">
    <property type="component" value="Unassembled WGS sequence"/>
</dbReference>
<evidence type="ECO:0000256" key="6">
    <source>
        <dbReference type="SAM" id="Phobius"/>
    </source>
</evidence>
<feature type="domain" description="Fatty acid hydroxylase" evidence="7">
    <location>
        <begin position="170"/>
        <end position="295"/>
    </location>
</feature>
<dbReference type="GO" id="GO:0008610">
    <property type="term" value="P:lipid biosynthetic process"/>
    <property type="evidence" value="ECO:0007669"/>
    <property type="project" value="InterPro"/>
</dbReference>
<evidence type="ECO:0000256" key="1">
    <source>
        <dbReference type="ARBA" id="ARBA00004370"/>
    </source>
</evidence>
<comment type="subcellular location">
    <subcellularLocation>
        <location evidence="1">Membrane</location>
    </subcellularLocation>
</comment>
<keyword evidence="2 6" id="KW-0812">Transmembrane</keyword>
<evidence type="ECO:0000256" key="5">
    <source>
        <dbReference type="SAM" id="MobiDB-lite"/>
    </source>
</evidence>
<reference evidence="8" key="1">
    <citation type="journal article" date="2021" name="Nat. Commun.">
        <title>Genetic determinants of endophytism in the Arabidopsis root mycobiome.</title>
        <authorList>
            <person name="Mesny F."/>
            <person name="Miyauchi S."/>
            <person name="Thiergart T."/>
            <person name="Pickel B."/>
            <person name="Atanasova L."/>
            <person name="Karlsson M."/>
            <person name="Huettel B."/>
            <person name="Barry K.W."/>
            <person name="Haridas S."/>
            <person name="Chen C."/>
            <person name="Bauer D."/>
            <person name="Andreopoulos W."/>
            <person name="Pangilinan J."/>
            <person name="LaButti K."/>
            <person name="Riley R."/>
            <person name="Lipzen A."/>
            <person name="Clum A."/>
            <person name="Drula E."/>
            <person name="Henrissat B."/>
            <person name="Kohler A."/>
            <person name="Grigoriev I.V."/>
            <person name="Martin F.M."/>
            <person name="Hacquard S."/>
        </authorList>
    </citation>
    <scope>NUCLEOTIDE SEQUENCE</scope>
    <source>
        <strain evidence="8">MPI-CAGE-AT-0016</strain>
    </source>
</reference>
<evidence type="ECO:0000256" key="4">
    <source>
        <dbReference type="ARBA" id="ARBA00023136"/>
    </source>
</evidence>
<feature type="transmembrane region" description="Helical" evidence="6">
    <location>
        <begin position="126"/>
        <end position="146"/>
    </location>
</feature>
<organism evidence="8 9">
    <name type="scientific">Plectosphaerella cucumerina</name>
    <dbReference type="NCBI Taxonomy" id="40658"/>
    <lineage>
        <taxon>Eukaryota</taxon>
        <taxon>Fungi</taxon>
        <taxon>Dikarya</taxon>
        <taxon>Ascomycota</taxon>
        <taxon>Pezizomycotina</taxon>
        <taxon>Sordariomycetes</taxon>
        <taxon>Hypocreomycetidae</taxon>
        <taxon>Glomerellales</taxon>
        <taxon>Plectosphaerellaceae</taxon>
        <taxon>Plectosphaerella</taxon>
    </lineage>
</organism>
<dbReference type="PANTHER" id="PTHR11863">
    <property type="entry name" value="STEROL DESATURASE"/>
    <property type="match status" value="1"/>
</dbReference>
<feature type="transmembrane region" description="Helical" evidence="6">
    <location>
        <begin position="238"/>
        <end position="255"/>
    </location>
</feature>
<dbReference type="InterPro" id="IPR050307">
    <property type="entry name" value="Sterol_Desaturase_Related"/>
</dbReference>
<dbReference type="EMBL" id="JAGPXD010000006">
    <property type="protein sequence ID" value="KAH7349515.1"/>
    <property type="molecule type" value="Genomic_DNA"/>
</dbReference>
<gene>
    <name evidence="8" type="ORF">B0T11DRAFT_232279</name>
</gene>
<proteinExistence type="predicted"/>
<feature type="transmembrane region" description="Helical" evidence="6">
    <location>
        <begin position="166"/>
        <end position="184"/>
    </location>
</feature>
<feature type="transmembrane region" description="Helical" evidence="6">
    <location>
        <begin position="81"/>
        <end position="105"/>
    </location>
</feature>
<accession>A0A8K0T8R9</accession>
<keyword evidence="4 6" id="KW-0472">Membrane</keyword>